<dbReference type="Pfam" id="PF00202">
    <property type="entry name" value="Aminotran_3"/>
    <property type="match status" value="1"/>
</dbReference>
<dbReference type="InterPro" id="IPR005814">
    <property type="entry name" value="Aminotrans_3"/>
</dbReference>
<dbReference type="GO" id="GO:0008483">
    <property type="term" value="F:transaminase activity"/>
    <property type="evidence" value="ECO:0007669"/>
    <property type="project" value="UniProtKB-KW"/>
</dbReference>
<keyword evidence="5" id="KW-1185">Reference proteome</keyword>
<comment type="similarity">
    <text evidence="3">Belongs to the class-III pyridoxal-phosphate-dependent aminotransferase family.</text>
</comment>
<keyword evidence="2 3" id="KW-0663">Pyridoxal phosphate</keyword>
<evidence type="ECO:0000313" key="4">
    <source>
        <dbReference type="EMBL" id="MFD3263095.1"/>
    </source>
</evidence>
<evidence type="ECO:0000256" key="3">
    <source>
        <dbReference type="RuleBase" id="RU003560"/>
    </source>
</evidence>
<evidence type="ECO:0000256" key="2">
    <source>
        <dbReference type="ARBA" id="ARBA00022898"/>
    </source>
</evidence>
<dbReference type="Gene3D" id="3.40.640.10">
    <property type="entry name" value="Type I PLP-dependent aspartate aminotransferase-like (Major domain)"/>
    <property type="match status" value="1"/>
</dbReference>
<dbReference type="Proteomes" id="UP001598130">
    <property type="component" value="Unassembled WGS sequence"/>
</dbReference>
<protein>
    <submittedName>
        <fullName evidence="4">Aminotransferase class III-fold pyridoxal phosphate-dependent enzyme</fullName>
    </submittedName>
</protein>
<dbReference type="EMBL" id="JAOTJD010000005">
    <property type="protein sequence ID" value="MFD3263095.1"/>
    <property type="molecule type" value="Genomic_DNA"/>
</dbReference>
<dbReference type="PANTHER" id="PTHR43713">
    <property type="entry name" value="GLUTAMATE-1-SEMIALDEHYDE 2,1-AMINOMUTASE"/>
    <property type="match status" value="1"/>
</dbReference>
<dbReference type="InterPro" id="IPR015424">
    <property type="entry name" value="PyrdxlP-dep_Trfase"/>
</dbReference>
<accession>A0ABW6CJ51</accession>
<comment type="cofactor">
    <cofactor evidence="1">
        <name>pyridoxal 5'-phosphate</name>
        <dbReference type="ChEBI" id="CHEBI:597326"/>
    </cofactor>
</comment>
<reference evidence="4 5" key="1">
    <citation type="submission" date="2022-09" db="EMBL/GenBank/DDBJ databases">
        <title>New species of Phenylobacterium.</title>
        <authorList>
            <person name="Mieszkin S."/>
        </authorList>
    </citation>
    <scope>NUCLEOTIDE SEQUENCE [LARGE SCALE GENOMIC DNA]</scope>
    <source>
        <strain evidence="4 5">HK31-G</strain>
    </source>
</reference>
<evidence type="ECO:0000313" key="5">
    <source>
        <dbReference type="Proteomes" id="UP001598130"/>
    </source>
</evidence>
<organism evidence="4 5">
    <name type="scientific">Phenylobacterium ferrooxidans</name>
    <dbReference type="NCBI Taxonomy" id="2982689"/>
    <lineage>
        <taxon>Bacteria</taxon>
        <taxon>Pseudomonadati</taxon>
        <taxon>Pseudomonadota</taxon>
        <taxon>Alphaproteobacteria</taxon>
        <taxon>Caulobacterales</taxon>
        <taxon>Caulobacteraceae</taxon>
        <taxon>Phenylobacterium</taxon>
    </lineage>
</organism>
<dbReference type="SUPFAM" id="SSF53383">
    <property type="entry name" value="PLP-dependent transferases"/>
    <property type="match status" value="1"/>
</dbReference>
<dbReference type="InterPro" id="IPR049704">
    <property type="entry name" value="Aminotrans_3_PPA_site"/>
</dbReference>
<keyword evidence="4" id="KW-0808">Transferase</keyword>
<dbReference type="PANTHER" id="PTHR43713:SF3">
    <property type="entry name" value="GLUTAMATE-1-SEMIALDEHYDE 2,1-AMINOMUTASE 1, CHLOROPLASTIC-RELATED"/>
    <property type="match status" value="1"/>
</dbReference>
<name>A0ABW6CJ51_9CAUL</name>
<dbReference type="InterPro" id="IPR015422">
    <property type="entry name" value="PyrdxlP-dep_Trfase_small"/>
</dbReference>
<comment type="caution">
    <text evidence="4">The sequence shown here is derived from an EMBL/GenBank/DDBJ whole genome shotgun (WGS) entry which is preliminary data.</text>
</comment>
<dbReference type="Gene3D" id="3.90.1150.10">
    <property type="entry name" value="Aspartate Aminotransferase, domain 1"/>
    <property type="match status" value="1"/>
</dbReference>
<gene>
    <name evidence="4" type="ORF">OCL97_03835</name>
</gene>
<sequence>MSRPNSRDRALRERAAAVIPGGMYGHQGVGLLPDDYPQFFARAEGAHLWDVDGNRYLDFMCAYGPNLFGYAHPEIDAAYVRQLGLGDTLTGPTELIVRLAEEMTALVTHADWAIFCKNGTDATSMALSTARQHTRRKTIIRAKGAYHGAATWCVNRPAGTVPSDQAHQIFCDYNDVASLEAAAAQAGDDLAGIFAAPFKHDAFIDQADPDLAYARKAREICDRTGALLIVDEVRAGLRLSRDLSWSRIGVQPDLSTWGKCLANGHPISMMLGADKARKAASQIYVTGSFWFQAAPMAAALETLRLVRDTDYLERLQTLGDRLADGLRERASAAGFGFRVSGPVQMPLFLFDDDPDLRKGFCWSSEMLNRGVYVHPWHNMFMCAAMTEGDIDAALDAAEASFDVLKRQAPSLEPVAKMSFLMPASQG</sequence>
<keyword evidence="4" id="KW-0032">Aminotransferase</keyword>
<dbReference type="RefSeq" id="WP_304777277.1">
    <property type="nucleotide sequence ID" value="NZ_JAOTJD010000005.1"/>
</dbReference>
<dbReference type="PROSITE" id="PS00600">
    <property type="entry name" value="AA_TRANSFER_CLASS_3"/>
    <property type="match status" value="1"/>
</dbReference>
<proteinExistence type="inferred from homology"/>
<dbReference type="InterPro" id="IPR015421">
    <property type="entry name" value="PyrdxlP-dep_Trfase_major"/>
</dbReference>
<evidence type="ECO:0000256" key="1">
    <source>
        <dbReference type="ARBA" id="ARBA00001933"/>
    </source>
</evidence>